<gene>
    <name evidence="2" type="ORF">FRZ44_18520</name>
</gene>
<organism evidence="2 3">
    <name type="scientific">Hypericibacter terrae</name>
    <dbReference type="NCBI Taxonomy" id="2602015"/>
    <lineage>
        <taxon>Bacteria</taxon>
        <taxon>Pseudomonadati</taxon>
        <taxon>Pseudomonadota</taxon>
        <taxon>Alphaproteobacteria</taxon>
        <taxon>Rhodospirillales</taxon>
        <taxon>Dongiaceae</taxon>
        <taxon>Hypericibacter</taxon>
    </lineage>
</organism>
<evidence type="ECO:0000313" key="3">
    <source>
        <dbReference type="Proteomes" id="UP000326202"/>
    </source>
</evidence>
<dbReference type="AlphaFoldDB" id="A0A5J6MHF8"/>
<sequence>MKLSTVPLDYGSLGAAAAHRQQHLITNISTVAQAGAHLWLASDEGFSVERLSWDGRRYGKAASYDLSFYFPLPKGDKEIDIEALSIDRDRLWIAGSHSLVRPKPDPDALSQDFLKDLAIIARRPRRYLIGRLALSDGGGKILSPPDGRAPCLPFEKAGNSLTHALGTDRHLSSFMGLPDKENGLDIEGLAAKGDALFLGLRGPVIRGHAVILQIALEDAKSGLKLACIGARRAPYRKFFLDLGGLGIRDLTMESEDLIIIAGPTMGLTGPWAVWRWKKALGARREGLVDSDALKLVSGLDFAGPERPEGITRFLHPDGRRGWLVVYDGPAKSRVKKGIYRADFFS</sequence>
<protein>
    <recommendedName>
        <fullName evidence="1">DUF3616 domain-containing protein</fullName>
    </recommendedName>
</protein>
<reference evidence="2 3" key="1">
    <citation type="submission" date="2019-08" db="EMBL/GenBank/DDBJ databases">
        <title>Hyperibacter terrae gen. nov., sp. nov. and Hyperibacter viscosus sp. nov., two new members in the family Rhodospirillaceae isolated from the rhizosphere of Hypericum perforatum.</title>
        <authorList>
            <person name="Noviana Z."/>
        </authorList>
    </citation>
    <scope>NUCLEOTIDE SEQUENCE [LARGE SCALE GENOMIC DNA]</scope>
    <source>
        <strain evidence="2 3">R5913</strain>
    </source>
</reference>
<proteinExistence type="predicted"/>
<dbReference type="Pfam" id="PF12275">
    <property type="entry name" value="DUF3616"/>
    <property type="match status" value="1"/>
</dbReference>
<dbReference type="Proteomes" id="UP000326202">
    <property type="component" value="Chromosome"/>
</dbReference>
<dbReference type="InterPro" id="IPR022060">
    <property type="entry name" value="DUF3616"/>
</dbReference>
<dbReference type="KEGG" id="htq:FRZ44_18520"/>
<keyword evidence="3" id="KW-1185">Reference proteome</keyword>
<evidence type="ECO:0000259" key="1">
    <source>
        <dbReference type="Pfam" id="PF12275"/>
    </source>
</evidence>
<evidence type="ECO:0000313" key="2">
    <source>
        <dbReference type="EMBL" id="QEX16557.1"/>
    </source>
</evidence>
<feature type="domain" description="DUF3616" evidence="1">
    <location>
        <begin position="27"/>
        <end position="336"/>
    </location>
</feature>
<name>A0A5J6MHF8_9PROT</name>
<accession>A0A5J6MHF8</accession>
<dbReference type="EMBL" id="CP042906">
    <property type="protein sequence ID" value="QEX16557.1"/>
    <property type="molecule type" value="Genomic_DNA"/>
</dbReference>